<evidence type="ECO:0000256" key="3">
    <source>
        <dbReference type="ARBA" id="ARBA00011056"/>
    </source>
</evidence>
<dbReference type="GO" id="GO:0044614">
    <property type="term" value="C:nuclear pore cytoplasmic filaments"/>
    <property type="evidence" value="ECO:0007669"/>
    <property type="project" value="TreeGrafter"/>
</dbReference>
<evidence type="ECO:0000313" key="18">
    <source>
        <dbReference type="EMBL" id="KAJ7365330.1"/>
    </source>
</evidence>
<dbReference type="Proteomes" id="UP001163046">
    <property type="component" value="Unassembled WGS sequence"/>
</dbReference>
<keyword evidence="8" id="KW-0811">Translocation</keyword>
<dbReference type="Gene3D" id="1.25.40.510">
    <property type="entry name" value="GLE1-like"/>
    <property type="match status" value="1"/>
</dbReference>
<keyword evidence="4" id="KW-0813">Transport</keyword>
<feature type="compositionally biased region" description="Basic and acidic residues" evidence="17">
    <location>
        <begin position="316"/>
        <end position="346"/>
    </location>
</feature>
<evidence type="ECO:0000256" key="14">
    <source>
        <dbReference type="ARBA" id="ARBA00029983"/>
    </source>
</evidence>
<evidence type="ECO:0000256" key="5">
    <source>
        <dbReference type="ARBA" id="ARBA00022490"/>
    </source>
</evidence>
<evidence type="ECO:0000256" key="11">
    <source>
        <dbReference type="ARBA" id="ARBA00023242"/>
    </source>
</evidence>
<keyword evidence="5" id="KW-0963">Cytoplasm</keyword>
<dbReference type="Pfam" id="PF07817">
    <property type="entry name" value="GLE1"/>
    <property type="match status" value="1"/>
</dbReference>
<feature type="region of interest" description="Disordered" evidence="17">
    <location>
        <begin position="118"/>
        <end position="138"/>
    </location>
</feature>
<dbReference type="AlphaFoldDB" id="A0A9W9YS91"/>
<keyword evidence="10" id="KW-0906">Nuclear pore complex</keyword>
<feature type="region of interest" description="Disordered" evidence="17">
    <location>
        <begin position="316"/>
        <end position="366"/>
    </location>
</feature>
<evidence type="ECO:0000256" key="6">
    <source>
        <dbReference type="ARBA" id="ARBA00022816"/>
    </source>
</evidence>
<accession>A0A9W9YS91</accession>
<dbReference type="InterPro" id="IPR038506">
    <property type="entry name" value="GLE1-like_sf"/>
</dbReference>
<feature type="compositionally biased region" description="Polar residues" evidence="17">
    <location>
        <begin position="347"/>
        <end position="366"/>
    </location>
</feature>
<reference evidence="18" key="1">
    <citation type="submission" date="2023-01" db="EMBL/GenBank/DDBJ databases">
        <title>Genome assembly of the deep-sea coral Lophelia pertusa.</title>
        <authorList>
            <person name="Herrera S."/>
            <person name="Cordes E."/>
        </authorList>
    </citation>
    <scope>NUCLEOTIDE SEQUENCE</scope>
    <source>
        <strain evidence="18">USNM1676648</strain>
        <tissue evidence="18">Polyp</tissue>
    </source>
</reference>
<evidence type="ECO:0000256" key="16">
    <source>
        <dbReference type="SAM" id="Coils"/>
    </source>
</evidence>
<organism evidence="18 19">
    <name type="scientific">Desmophyllum pertusum</name>
    <dbReference type="NCBI Taxonomy" id="174260"/>
    <lineage>
        <taxon>Eukaryota</taxon>
        <taxon>Metazoa</taxon>
        <taxon>Cnidaria</taxon>
        <taxon>Anthozoa</taxon>
        <taxon>Hexacorallia</taxon>
        <taxon>Scleractinia</taxon>
        <taxon>Caryophylliina</taxon>
        <taxon>Caryophylliidae</taxon>
        <taxon>Desmophyllum</taxon>
    </lineage>
</organism>
<dbReference type="GO" id="GO:0031369">
    <property type="term" value="F:translation initiation factor binding"/>
    <property type="evidence" value="ECO:0007669"/>
    <property type="project" value="TreeGrafter"/>
</dbReference>
<dbReference type="OrthoDB" id="420884at2759"/>
<evidence type="ECO:0000256" key="8">
    <source>
        <dbReference type="ARBA" id="ARBA00023010"/>
    </source>
</evidence>
<keyword evidence="19" id="KW-1185">Reference proteome</keyword>
<feature type="coiled-coil region" evidence="16">
    <location>
        <begin position="174"/>
        <end position="233"/>
    </location>
</feature>
<dbReference type="FunFam" id="1.25.40.510:FF:000001">
    <property type="entry name" value="Nucleoporin GLE1 isoform 1"/>
    <property type="match status" value="1"/>
</dbReference>
<evidence type="ECO:0000256" key="2">
    <source>
        <dbReference type="ARBA" id="ARBA00004567"/>
    </source>
</evidence>
<evidence type="ECO:0000256" key="4">
    <source>
        <dbReference type="ARBA" id="ARBA00022448"/>
    </source>
</evidence>
<comment type="subcellular location">
    <subcellularLocation>
        <location evidence="1">Cytoplasm</location>
    </subcellularLocation>
    <subcellularLocation>
        <location evidence="2">Nucleus</location>
        <location evidence="2">Nuclear pore complex</location>
    </subcellularLocation>
</comment>
<comment type="similarity">
    <text evidence="3">Belongs to the GLE1 family.</text>
</comment>
<name>A0A9W9YS91_9CNID</name>
<dbReference type="PANTHER" id="PTHR12960:SF0">
    <property type="entry name" value="MRNA EXPORT FACTOR GLE1"/>
    <property type="match status" value="1"/>
</dbReference>
<dbReference type="InterPro" id="IPR012476">
    <property type="entry name" value="GLE1"/>
</dbReference>
<dbReference type="GO" id="GO:0015031">
    <property type="term" value="P:protein transport"/>
    <property type="evidence" value="ECO:0007669"/>
    <property type="project" value="UniProtKB-KW"/>
</dbReference>
<gene>
    <name evidence="18" type="primary">GLE1</name>
    <name evidence="18" type="ORF">OS493_005434</name>
</gene>
<keyword evidence="11" id="KW-0539">Nucleus</keyword>
<keyword evidence="7" id="KW-0653">Protein transport</keyword>
<proteinExistence type="inferred from homology"/>
<evidence type="ECO:0000256" key="15">
    <source>
        <dbReference type="ARBA" id="ARBA00030897"/>
    </source>
</evidence>
<dbReference type="GO" id="GO:0005543">
    <property type="term" value="F:phospholipid binding"/>
    <property type="evidence" value="ECO:0007669"/>
    <property type="project" value="TreeGrafter"/>
</dbReference>
<evidence type="ECO:0000256" key="17">
    <source>
        <dbReference type="SAM" id="MobiDB-lite"/>
    </source>
</evidence>
<comment type="function">
    <text evidence="12">Required for the export of mRNAs containing poly(A) tails from the nucleus into the cytoplasm. May be involved in the terminal step of the mRNA transport through the nuclear pore complex (NPC).</text>
</comment>
<dbReference type="GO" id="GO:0016973">
    <property type="term" value="P:poly(A)+ mRNA export from nucleus"/>
    <property type="evidence" value="ECO:0007669"/>
    <property type="project" value="InterPro"/>
</dbReference>
<evidence type="ECO:0000256" key="12">
    <source>
        <dbReference type="ARBA" id="ARBA00024680"/>
    </source>
</evidence>
<evidence type="ECO:0000256" key="9">
    <source>
        <dbReference type="ARBA" id="ARBA00023054"/>
    </source>
</evidence>
<dbReference type="PANTHER" id="PTHR12960">
    <property type="entry name" value="GLE-1-RELATED"/>
    <property type="match status" value="1"/>
</dbReference>
<protein>
    <recommendedName>
        <fullName evidence="13">mRNA export factor GLE1</fullName>
    </recommendedName>
    <alternativeName>
        <fullName evidence="15">GLE1 RNA export mediator</fullName>
    </alternativeName>
    <alternativeName>
        <fullName evidence="14">Nucleoporin GLE1</fullName>
    </alternativeName>
</protein>
<evidence type="ECO:0000256" key="13">
    <source>
        <dbReference type="ARBA" id="ARBA00026227"/>
    </source>
</evidence>
<evidence type="ECO:0000256" key="7">
    <source>
        <dbReference type="ARBA" id="ARBA00022927"/>
    </source>
</evidence>
<keyword evidence="9 16" id="KW-0175">Coiled coil</keyword>
<evidence type="ECO:0000256" key="1">
    <source>
        <dbReference type="ARBA" id="ARBA00004496"/>
    </source>
</evidence>
<sequence length="689" mass="77250">MERINVLKGLPSCSKGRLSYDTNWTPTNEALEQCSTPPLLSSNLSNVLPSSSISVSEKTSYILSDDVSDSFSVSSFVSSTESDLKDEISTRSAELLEKELQASFDSTHVAIHHFETEKKRQAGERLNSRKEKFMEHSRKLKEDKNRYLQQKENERVDEFIRSVQALQIDEKKKSEEARLRQQQLEQSHKESKERAVRKVKEVEALRLRILKEEQQIKKELQHLEASCNSVKETAQKIQQIFQQCKFQSLLSPSVSEILSEMDKVLKVSQNSLGSAIENGRASDMNTKIIQDCCTLIHGLFQKAKALVHEANSKAAKEEAESQAKEEARTKAEEEKQQAARAAKEKQNQTSTSAGQTSNSSVQPKSGISKELSSCVSAAAWKEYSRLASYKSEIVKAAEPLNTDKSLKQYKFDLHKAITTPINALSDQSPSHLLDKIQRLKKLLSGQSVQVGGKQISTAKHPAAKPYCTELLAKKLVQQGLQQVSSSHSSAFPIAAVITGIWSSFPDVGDLILAQFYEQCPFLVPFYIPRTAELSDAEYFAALGYLCSQGDIEQQEKFLKRMTGIVRLYAAVVSSIPPAGQSKQHPYGLGNAWTWLSRMLNLEPRPDYTATALYEFLAVAGHALMRRYKKQFGKLLNTLVLEYVPKIERVTEKSQIGPVMRLKSFLETCIKDQKIPMPDGYLTPTLVAFL</sequence>
<evidence type="ECO:0000313" key="19">
    <source>
        <dbReference type="Proteomes" id="UP001163046"/>
    </source>
</evidence>
<evidence type="ECO:0000256" key="10">
    <source>
        <dbReference type="ARBA" id="ARBA00023132"/>
    </source>
</evidence>
<dbReference type="EMBL" id="MU827303">
    <property type="protein sequence ID" value="KAJ7365330.1"/>
    <property type="molecule type" value="Genomic_DNA"/>
</dbReference>
<comment type="caution">
    <text evidence="18">The sequence shown here is derived from an EMBL/GenBank/DDBJ whole genome shotgun (WGS) entry which is preliminary data.</text>
</comment>
<keyword evidence="6" id="KW-0509">mRNA transport</keyword>
<dbReference type="GO" id="GO:0005737">
    <property type="term" value="C:cytoplasm"/>
    <property type="evidence" value="ECO:0007669"/>
    <property type="project" value="UniProtKB-SubCell"/>
</dbReference>
<dbReference type="GO" id="GO:0000822">
    <property type="term" value="F:inositol hexakisphosphate binding"/>
    <property type="evidence" value="ECO:0007669"/>
    <property type="project" value="TreeGrafter"/>
</dbReference>